<protein>
    <submittedName>
        <fullName evidence="2">Uncharacterized protein</fullName>
    </submittedName>
</protein>
<sequence>MKKNISTIIGVTSLAASLLGMYYLVKKNEGNSDAPSIDNPSEFPEVNPQQPNALQALIGTTVLAKKNNTTLFSVVDRGTYWERKDDIRLTAKKDDQLGKVIAIIADGFTTDTYAIIDIPFYVGPALSRGHGFINTNFIKSL</sequence>
<name>A0A5D0RC29_9FLAO</name>
<organism evidence="2 3">
    <name type="scientific">Bizionia myxarmorum</name>
    <dbReference type="NCBI Taxonomy" id="291186"/>
    <lineage>
        <taxon>Bacteria</taxon>
        <taxon>Pseudomonadati</taxon>
        <taxon>Bacteroidota</taxon>
        <taxon>Flavobacteriia</taxon>
        <taxon>Flavobacteriales</taxon>
        <taxon>Flavobacteriaceae</taxon>
        <taxon>Bizionia</taxon>
    </lineage>
</organism>
<dbReference type="Proteomes" id="UP000323720">
    <property type="component" value="Unassembled WGS sequence"/>
</dbReference>
<keyword evidence="1" id="KW-1133">Transmembrane helix</keyword>
<reference evidence="2 3" key="1">
    <citation type="submission" date="2019-08" db="EMBL/GenBank/DDBJ databases">
        <title>Genomes of Antarctic Bizionia species.</title>
        <authorList>
            <person name="Bowman J.P."/>
        </authorList>
    </citation>
    <scope>NUCLEOTIDE SEQUENCE [LARGE SCALE GENOMIC DNA]</scope>
    <source>
        <strain evidence="2 3">ADA-4</strain>
    </source>
</reference>
<evidence type="ECO:0000313" key="2">
    <source>
        <dbReference type="EMBL" id="TYB78335.1"/>
    </source>
</evidence>
<dbReference type="EMBL" id="VSKK01000001">
    <property type="protein sequence ID" value="TYB78335.1"/>
    <property type="molecule type" value="Genomic_DNA"/>
</dbReference>
<keyword evidence="1" id="KW-0812">Transmembrane</keyword>
<feature type="transmembrane region" description="Helical" evidence="1">
    <location>
        <begin position="7"/>
        <end position="25"/>
    </location>
</feature>
<keyword evidence="3" id="KW-1185">Reference proteome</keyword>
<dbReference type="AlphaFoldDB" id="A0A5D0RC29"/>
<evidence type="ECO:0000256" key="1">
    <source>
        <dbReference type="SAM" id="Phobius"/>
    </source>
</evidence>
<proteinExistence type="predicted"/>
<keyword evidence="1" id="KW-0472">Membrane</keyword>
<comment type="caution">
    <text evidence="2">The sequence shown here is derived from an EMBL/GenBank/DDBJ whole genome shotgun (WGS) entry which is preliminary data.</text>
</comment>
<accession>A0A5D0RC29</accession>
<dbReference type="RefSeq" id="WP_148402073.1">
    <property type="nucleotide sequence ID" value="NZ_VSKK01000001.1"/>
</dbReference>
<evidence type="ECO:0000313" key="3">
    <source>
        <dbReference type="Proteomes" id="UP000323720"/>
    </source>
</evidence>
<gene>
    <name evidence="2" type="ORF">ES674_00715</name>
</gene>